<dbReference type="InterPro" id="IPR016024">
    <property type="entry name" value="ARM-type_fold"/>
</dbReference>
<dbReference type="GeneID" id="105222134"/>
<name>A0A6I9US83_BACDO</name>
<dbReference type="GO" id="GO:0031573">
    <property type="term" value="P:mitotic intra-S DNA damage checkpoint signaling"/>
    <property type="evidence" value="ECO:0007669"/>
    <property type="project" value="TreeGrafter"/>
</dbReference>
<comment type="subcellular location">
    <subcellularLocation>
        <location evidence="1">Nucleus</location>
    </subcellularLocation>
</comment>
<dbReference type="Proteomes" id="UP001652620">
    <property type="component" value="Chromosome 2"/>
</dbReference>
<protein>
    <submittedName>
        <fullName evidence="8">Fanconi anemia group D2 protein isoform X1</fullName>
    </submittedName>
</protein>
<evidence type="ECO:0000313" key="8">
    <source>
        <dbReference type="RefSeq" id="XP_011197637.3"/>
    </source>
</evidence>
<dbReference type="KEGG" id="bdr:105222134"/>
<feature type="compositionally biased region" description="Basic and acidic residues" evidence="6">
    <location>
        <begin position="940"/>
        <end position="950"/>
    </location>
</feature>
<dbReference type="InterPro" id="IPR029448">
    <property type="entry name" value="FANCD2"/>
</dbReference>
<evidence type="ECO:0000256" key="5">
    <source>
        <dbReference type="ARBA" id="ARBA00093456"/>
    </source>
</evidence>
<evidence type="ECO:0000256" key="3">
    <source>
        <dbReference type="ARBA" id="ARBA00022843"/>
    </source>
</evidence>
<feature type="region of interest" description="Disordered" evidence="6">
    <location>
        <begin position="1476"/>
        <end position="1532"/>
    </location>
</feature>
<reference evidence="8" key="2">
    <citation type="submission" date="2025-08" db="UniProtKB">
        <authorList>
            <consortium name="RefSeq"/>
        </authorList>
    </citation>
    <scope>IDENTIFICATION</scope>
    <source>
        <tissue evidence="8">Adult</tissue>
    </source>
</reference>
<dbReference type="RefSeq" id="XP_011197637.3">
    <property type="nucleotide sequence ID" value="XM_011199335.4"/>
</dbReference>
<dbReference type="GO" id="GO:1990918">
    <property type="term" value="P:double-strand break repair involved in meiotic recombination"/>
    <property type="evidence" value="ECO:0007669"/>
    <property type="project" value="TreeGrafter"/>
</dbReference>
<accession>A0A6I9US83</accession>
<dbReference type="OrthoDB" id="27031at2759"/>
<keyword evidence="4" id="KW-0539">Nucleus</keyword>
<feature type="compositionally biased region" description="Acidic residues" evidence="6">
    <location>
        <begin position="1486"/>
        <end position="1506"/>
    </location>
</feature>
<keyword evidence="7" id="KW-1185">Reference proteome</keyword>
<dbReference type="InParanoid" id="A0A6I9US83"/>
<organism evidence="7 8">
    <name type="scientific">Bactrocera dorsalis</name>
    <name type="common">Oriental fruit fly</name>
    <name type="synonym">Dacus dorsalis</name>
    <dbReference type="NCBI Taxonomy" id="27457"/>
    <lineage>
        <taxon>Eukaryota</taxon>
        <taxon>Metazoa</taxon>
        <taxon>Ecdysozoa</taxon>
        <taxon>Arthropoda</taxon>
        <taxon>Hexapoda</taxon>
        <taxon>Insecta</taxon>
        <taxon>Pterygota</taxon>
        <taxon>Neoptera</taxon>
        <taxon>Endopterygota</taxon>
        <taxon>Diptera</taxon>
        <taxon>Brachycera</taxon>
        <taxon>Muscomorpha</taxon>
        <taxon>Tephritoidea</taxon>
        <taxon>Tephritidae</taxon>
        <taxon>Bactrocera</taxon>
        <taxon>Bactrocera</taxon>
    </lineage>
</organism>
<evidence type="ECO:0000256" key="4">
    <source>
        <dbReference type="ARBA" id="ARBA00023242"/>
    </source>
</evidence>
<dbReference type="GO" id="GO:0036297">
    <property type="term" value="P:interstrand cross-link repair"/>
    <property type="evidence" value="ECO:0007669"/>
    <property type="project" value="TreeGrafter"/>
</dbReference>
<gene>
    <name evidence="8" type="primary">LOC105222134</name>
</gene>
<dbReference type="SUPFAM" id="SSF48371">
    <property type="entry name" value="ARM repeat"/>
    <property type="match status" value="1"/>
</dbReference>
<feature type="compositionally biased region" description="Low complexity" evidence="6">
    <location>
        <begin position="1507"/>
        <end position="1524"/>
    </location>
</feature>
<feature type="region of interest" description="Disordered" evidence="6">
    <location>
        <begin position="924"/>
        <end position="950"/>
    </location>
</feature>
<dbReference type="GO" id="GO:0000793">
    <property type="term" value="C:condensed chromosome"/>
    <property type="evidence" value="ECO:0007669"/>
    <property type="project" value="TreeGrafter"/>
</dbReference>
<evidence type="ECO:0000313" key="7">
    <source>
        <dbReference type="Proteomes" id="UP001652620"/>
    </source>
</evidence>
<dbReference type="GO" id="GO:0005634">
    <property type="term" value="C:nucleus"/>
    <property type="evidence" value="ECO:0007669"/>
    <property type="project" value="UniProtKB-SubCell"/>
</dbReference>
<dbReference type="PANTHER" id="PTHR32086">
    <property type="entry name" value="FANCONI ANEMIA GROUP D2 PROTEIN"/>
    <property type="match status" value="1"/>
</dbReference>
<evidence type="ECO:0000256" key="6">
    <source>
        <dbReference type="SAM" id="MobiDB-lite"/>
    </source>
</evidence>
<reference evidence="7" key="1">
    <citation type="submission" date="2025-05" db="UniProtKB">
        <authorList>
            <consortium name="RefSeq"/>
        </authorList>
    </citation>
    <scope>NUCLEOTIDE SEQUENCE [LARGE SCALE GENOMIC DNA]</scope>
</reference>
<dbReference type="GO" id="GO:0070182">
    <property type="term" value="F:DNA polymerase binding"/>
    <property type="evidence" value="ECO:0007669"/>
    <property type="project" value="TreeGrafter"/>
</dbReference>
<comment type="similarity">
    <text evidence="5">Belongs to the Fanconi anemia protein FANCD2 family.</text>
</comment>
<proteinExistence type="inferred from homology"/>
<keyword evidence="2" id="KW-1017">Isopeptide bond</keyword>
<keyword evidence="3" id="KW-0832">Ubl conjugation</keyword>
<evidence type="ECO:0000256" key="2">
    <source>
        <dbReference type="ARBA" id="ARBA00022499"/>
    </source>
</evidence>
<evidence type="ECO:0000256" key="1">
    <source>
        <dbReference type="ARBA" id="ARBA00004123"/>
    </source>
</evidence>
<dbReference type="GO" id="GO:0007129">
    <property type="term" value="P:homologous chromosome pairing at meiosis"/>
    <property type="evidence" value="ECO:0007669"/>
    <property type="project" value="TreeGrafter"/>
</dbReference>
<dbReference type="PANTHER" id="PTHR32086:SF0">
    <property type="entry name" value="FANCONI ANEMIA GROUP D2 PROTEIN"/>
    <property type="match status" value="1"/>
</dbReference>
<dbReference type="FunCoup" id="A0A6I9US83">
    <property type="interactions" value="1804"/>
</dbReference>
<dbReference type="Pfam" id="PF14631">
    <property type="entry name" value="FancD2"/>
    <property type="match status" value="2"/>
</dbReference>
<sequence>MPKMQLCVGKMYKNRKFGKNKITLKDTNASGSSENKRHLDSIDENASVKFARTSLNLGHSQRKTQPSTKIVVAAEICSAGGSSEENIPASQEATQRYLSQRSTIASSLSRTQSRNTSVRPPKSYFELVLIKSGVLLDEADNFVLSCDHITFVNKFREVFMKCANYMENVDMFKTGLNDALSPKCKYSLKLLSGCTIKVPDHNSEYQSQESMILNFLMVDFLQDAVVEVLLQKITEAASQRTPLFLGNGTVPLLPLLMVQLRYVAQSHSTLIFERISSAFKDASESARQDIIVNAELVLDESKHDDFVQMLLENLPTSKDLFNSISIKSLTNLNLGRSMQSELRHRVLDYIKEDGFNNTVLPLLVNFLFKALNDSSDENVIELVTTTRQILVWRLNTPMDCPTQQDLFTFIEQAFVRSKKFYTTWQKLLASLPGSQFRSVDFIILLLLLYIKEDNYLFIANILRRHIKLEHITVDIFAEMKSNYAAILEQHTHTLMELMYDFLRENHNVVRGFAISSFGVLFKTCESIQRTILKRLLQLTCDKSTLKLATLSLELLRELQRKYRPEIQNWGTLLMPLLDRLSDLSLSQTRLAMEVLCSIAYPPPPLSECTVLQDQLDMVLKKQIINLDKYVRKQGIIGAVQLIDCMARIEDTIIEHDDFDTSYSTASALPDGRGKTAANFIMLVETACVHCSESLALFYDELASSCMCMPSERETSTQLDKPYLIWLCDVMTFYFQNNFVAEHSPTKPFGIELTYQKCINTIDDTANMEESEIPSIAINIAELVLKPGSVSSSSIVVLAPLFNLVRSLHLQRYQGSLEQINALLGCAIVLPTFFDESNSDAIFYDYDEQLQKLILDIYFHCVNWMRETVSSFSTQQEPMIRSKVLHRLSELIATEDKLRLLLDKAPHGYLPPQAQFITSNKWHATDNSDARSGPAASTKGEQAKEQEDKSLDSESIVFNDTHCGNVTNAGDVTTKLANIGRSKSTEHKNKFDVLYRPREIYRQMDSDIMLILREEIVIKYPLPSEDIGKRIGLLEFRFILYDLVCKLESINNAQKLQIELPLQHVAKPEYFMSDLSKFLQTILQNMTKLSKEINAQLDLVKHVYSNGDLFSTDFSYIKVCFNLCVRLLAMFFSWPQFSDGNSADTLLKESLLVLLDDSKRKSFYKKPAADVAAAAFDTMLTFESSVIDLKTAVYLHDLLKVLKRFSSKCTTNKSNELEQRKTLSERHDKDIRAMCKKFLQRKWFSYEGIAEKGASCNIYLNILVKEFVKNSDFDRLRNILWALLEESKQLKGKDNALKSFPNFKKANFPLLFRALCETTVSYLCESINQGTNQKSDKMKMWEKSCELFNVLLDIVKSLEVPRNFQLFLKSAHVYLKLFLQHGLRVIDNLLREEPARVSEFLKNLQTVTRFLHNLCCHSKALQNTAIVGQIPALRETVETIVFRVKALMTSNKCSSVFTMGNLKNKDLHGDVILSENTLDSGAREHDSEEDIPDDDSVDETVLDEDESATTSESVASTNVNNNRSKSSSRSKCF</sequence>